<sequence length="160" mass="18108">MQQNHNFSASDRCDEAQLMAIEWHPGRDAFSTEMILSPRAIQSCCQWPPSVIPACSGEIMYVHGLDCYFNRVRPPIVAMSGHSKDAFLSSQFTQSSALPRRLTNPPLLCISLQTQIVELFFFLSHLLHIYMNKEARLEGHLFSSIDSATYFTLALLTILK</sequence>
<dbReference type="EMBL" id="CAAALY010280289">
    <property type="protein sequence ID" value="VEL43303.1"/>
    <property type="molecule type" value="Genomic_DNA"/>
</dbReference>
<organism evidence="1 2">
    <name type="scientific">Protopolystoma xenopodis</name>
    <dbReference type="NCBI Taxonomy" id="117903"/>
    <lineage>
        <taxon>Eukaryota</taxon>
        <taxon>Metazoa</taxon>
        <taxon>Spiralia</taxon>
        <taxon>Lophotrochozoa</taxon>
        <taxon>Platyhelminthes</taxon>
        <taxon>Monogenea</taxon>
        <taxon>Polyopisthocotylea</taxon>
        <taxon>Polystomatidea</taxon>
        <taxon>Polystomatidae</taxon>
        <taxon>Protopolystoma</taxon>
    </lineage>
</organism>
<accession>A0A3S5B8Q8</accession>
<evidence type="ECO:0000313" key="1">
    <source>
        <dbReference type="EMBL" id="VEL43303.1"/>
    </source>
</evidence>
<protein>
    <submittedName>
        <fullName evidence="1">Uncharacterized protein</fullName>
    </submittedName>
</protein>
<comment type="caution">
    <text evidence="1">The sequence shown here is derived from an EMBL/GenBank/DDBJ whole genome shotgun (WGS) entry which is preliminary data.</text>
</comment>
<keyword evidence="2" id="KW-1185">Reference proteome</keyword>
<dbReference type="Proteomes" id="UP000784294">
    <property type="component" value="Unassembled WGS sequence"/>
</dbReference>
<evidence type="ECO:0000313" key="2">
    <source>
        <dbReference type="Proteomes" id="UP000784294"/>
    </source>
</evidence>
<dbReference type="AlphaFoldDB" id="A0A3S5B8Q8"/>
<reference evidence="1" key="1">
    <citation type="submission" date="2018-11" db="EMBL/GenBank/DDBJ databases">
        <authorList>
            <consortium name="Pathogen Informatics"/>
        </authorList>
    </citation>
    <scope>NUCLEOTIDE SEQUENCE</scope>
</reference>
<proteinExistence type="predicted"/>
<gene>
    <name evidence="1" type="ORF">PXEA_LOCUS36743</name>
</gene>
<name>A0A3S5B8Q8_9PLAT</name>